<dbReference type="SUPFAM" id="SSF50249">
    <property type="entry name" value="Nucleic acid-binding proteins"/>
    <property type="match status" value="1"/>
</dbReference>
<dbReference type="CDD" id="cd04457">
    <property type="entry name" value="S1_S28E"/>
    <property type="match status" value="1"/>
</dbReference>
<feature type="compositionally biased region" description="Low complexity" evidence="4">
    <location>
        <begin position="433"/>
        <end position="444"/>
    </location>
</feature>
<evidence type="ECO:0000256" key="3">
    <source>
        <dbReference type="ARBA" id="ARBA00023274"/>
    </source>
</evidence>
<dbReference type="InterPro" id="IPR028626">
    <property type="entry name" value="Ribosomal_eS28_CS"/>
</dbReference>
<comment type="similarity">
    <text evidence="1">Belongs to the eukaryotic ribosomal protein eS28 family.</text>
</comment>
<dbReference type="GO" id="GO:0022627">
    <property type="term" value="C:cytosolic small ribosomal subunit"/>
    <property type="evidence" value="ECO:0007669"/>
    <property type="project" value="TreeGrafter"/>
</dbReference>
<dbReference type="InterPro" id="IPR012491">
    <property type="entry name" value="Red1/Rec10"/>
</dbReference>
<accession>A0AAN7ZYI3</accession>
<evidence type="ECO:0008006" key="7">
    <source>
        <dbReference type="Google" id="ProtNLM"/>
    </source>
</evidence>
<evidence type="ECO:0000256" key="4">
    <source>
        <dbReference type="SAM" id="MobiDB-lite"/>
    </source>
</evidence>
<protein>
    <recommendedName>
        <fullName evidence="7">40S ribosomal protein S28</fullName>
    </recommendedName>
</protein>
<organism evidence="5 6">
    <name type="scientific">Arxiozyma heterogenica</name>
    <dbReference type="NCBI Taxonomy" id="278026"/>
    <lineage>
        <taxon>Eukaryota</taxon>
        <taxon>Fungi</taxon>
        <taxon>Dikarya</taxon>
        <taxon>Ascomycota</taxon>
        <taxon>Saccharomycotina</taxon>
        <taxon>Saccharomycetes</taxon>
        <taxon>Saccharomycetales</taxon>
        <taxon>Saccharomycetaceae</taxon>
        <taxon>Arxiozyma</taxon>
    </lineage>
</organism>
<proteinExistence type="inferred from homology"/>
<dbReference type="Proteomes" id="UP001306508">
    <property type="component" value="Unassembled WGS sequence"/>
</dbReference>
<dbReference type="GO" id="GO:0003735">
    <property type="term" value="F:structural constituent of ribosome"/>
    <property type="evidence" value="ECO:0007669"/>
    <property type="project" value="InterPro"/>
</dbReference>
<evidence type="ECO:0000313" key="5">
    <source>
        <dbReference type="EMBL" id="KAK5781201.1"/>
    </source>
</evidence>
<dbReference type="GO" id="GO:0006412">
    <property type="term" value="P:translation"/>
    <property type="evidence" value="ECO:0007669"/>
    <property type="project" value="InterPro"/>
</dbReference>
<dbReference type="InterPro" id="IPR000289">
    <property type="entry name" value="Ribosomal_eS28"/>
</dbReference>
<dbReference type="PROSITE" id="PS00961">
    <property type="entry name" value="RIBOSOMAL_S28E"/>
    <property type="match status" value="1"/>
</dbReference>
<keyword evidence="2" id="KW-0689">Ribosomal protein</keyword>
<dbReference type="FunFam" id="2.40.50.140:FF:000025">
    <property type="entry name" value="40S ribosomal protein S28"/>
    <property type="match status" value="1"/>
</dbReference>
<dbReference type="PANTHER" id="PTHR10769:SF3">
    <property type="entry name" value="SMALL RIBOSOMAL SUBUNIT PROTEIN ES28"/>
    <property type="match status" value="1"/>
</dbReference>
<keyword evidence="3" id="KW-0687">Ribonucleoprotein</keyword>
<dbReference type="AlphaFoldDB" id="A0AAN7ZYI3"/>
<dbReference type="GO" id="GO:0030490">
    <property type="term" value="P:maturation of SSU-rRNA"/>
    <property type="evidence" value="ECO:0007669"/>
    <property type="project" value="TreeGrafter"/>
</dbReference>
<evidence type="ECO:0000256" key="1">
    <source>
        <dbReference type="ARBA" id="ARBA00005943"/>
    </source>
</evidence>
<dbReference type="GO" id="GO:0000028">
    <property type="term" value="P:ribosomal small subunit assembly"/>
    <property type="evidence" value="ECO:0007669"/>
    <property type="project" value="TreeGrafter"/>
</dbReference>
<feature type="region of interest" description="Disordered" evidence="4">
    <location>
        <begin position="433"/>
        <end position="453"/>
    </location>
</feature>
<dbReference type="Pfam" id="PF01200">
    <property type="entry name" value="Ribosomal_S28e"/>
    <property type="match status" value="1"/>
</dbReference>
<reference evidence="6" key="1">
    <citation type="submission" date="2023-07" db="EMBL/GenBank/DDBJ databases">
        <title>A draft genome of Kazachstania heterogenica Y-27499.</title>
        <authorList>
            <person name="Donic C."/>
            <person name="Kralova J.S."/>
            <person name="Fidel L."/>
            <person name="Ben-Dor S."/>
            <person name="Jung S."/>
        </authorList>
    </citation>
    <scope>NUCLEOTIDE SEQUENCE [LARGE SCALE GENOMIC DNA]</scope>
    <source>
        <strain evidence="6">Y27499</strain>
    </source>
</reference>
<evidence type="ECO:0000256" key="2">
    <source>
        <dbReference type="ARBA" id="ARBA00022980"/>
    </source>
</evidence>
<evidence type="ECO:0000313" key="6">
    <source>
        <dbReference type="Proteomes" id="UP001306508"/>
    </source>
</evidence>
<comment type="caution">
    <text evidence="5">The sequence shown here is derived from an EMBL/GenBank/DDBJ whole genome shotgun (WGS) entry which is preliminary data.</text>
</comment>
<dbReference type="EMBL" id="JAWIZZ010000038">
    <property type="protein sequence ID" value="KAK5781201.1"/>
    <property type="molecule type" value="Genomic_DNA"/>
</dbReference>
<dbReference type="PANTHER" id="PTHR10769">
    <property type="entry name" value="40S RIBOSOMAL PROTEIN S28"/>
    <property type="match status" value="1"/>
</dbReference>
<name>A0AAN7ZYI3_9SACH</name>
<keyword evidence="6" id="KW-1185">Reference proteome</keyword>
<dbReference type="HAMAP" id="MF_00292">
    <property type="entry name" value="Ribosomal_eS28"/>
    <property type="match status" value="1"/>
</dbReference>
<gene>
    <name evidence="5" type="ORF">RI543_001598</name>
</gene>
<dbReference type="GO" id="GO:0007131">
    <property type="term" value="P:reciprocal meiotic recombination"/>
    <property type="evidence" value="ECO:0007669"/>
    <property type="project" value="InterPro"/>
</dbReference>
<dbReference type="Pfam" id="PF07964">
    <property type="entry name" value="Red1"/>
    <property type="match status" value="1"/>
</dbReference>
<dbReference type="Gene3D" id="2.40.50.140">
    <property type="entry name" value="Nucleic acid-binding proteins"/>
    <property type="match status" value="1"/>
</dbReference>
<dbReference type="InterPro" id="IPR012340">
    <property type="entry name" value="NA-bd_OB-fold"/>
</dbReference>
<sequence>MEQRIEQLIEICIQSDGDLKIYETLYECLVQNNGPYYIKSLQLLNDLIKSSNLNSKIFNYILKYFHFDKLVVDIELDSLILIQWLQNISIKNWKLLIIVCNLSRDYPQLVSKQFLELLNHFPFNLNHFPSYLMLKIIQKNYFTDHSFDFSSLMVHKIDQIIINNKERYMGPIYVQVIHNSLYLYIDSIGILLEIDNFQYYQNDTEKHNKEIILKINNFWFLFDKNDYVHNDTTSATTISSSITNTHILSSHENLKTITLLSPFAENNKYRVSTSKTILKLNGNLTPSQDSILITKCNEISPPNNTKKSFKKYYIDNKIENTEKKANNKVNNYKESKIVKSRVEKLPNNLKYNKKNKDKKSLNVSCKNSKSLKQGHLDNYKPVVTIESSQLDVQKDLIQPQSDKTTVKEEKTSTLQKTNVINDDSTTILANVTTTTGTTNSTPTNPSKKSKLNNVENTNNEDIIHIDNPAISKSKATISSTVTPPNGFTNLLQQQIEQSVNIFTRDIVIKVNMINQEVKQALIKPLLSKYTKKIEDLQEEFQRDTDSLVTNFENMVTKLHWNQNDLFQFLENSRRSKMDSKTPVTLAKVIKVLGRTGSRGGVTQVRVEFLEDTSRTIVRNVKGPVRENDILVLMESEREARRLR</sequence>